<name>A0A4V2Z4E4_9BACT</name>
<dbReference type="Proteomes" id="UP000294850">
    <property type="component" value="Unassembled WGS sequence"/>
</dbReference>
<dbReference type="Pfam" id="PF01381">
    <property type="entry name" value="HTH_3"/>
    <property type="match status" value="1"/>
</dbReference>
<evidence type="ECO:0000313" key="3">
    <source>
        <dbReference type="EMBL" id="TDE16348.1"/>
    </source>
</evidence>
<dbReference type="CDD" id="cd00093">
    <property type="entry name" value="HTH_XRE"/>
    <property type="match status" value="1"/>
</dbReference>
<dbReference type="InterPro" id="IPR010982">
    <property type="entry name" value="Lambda_DNA-bd_dom_sf"/>
</dbReference>
<dbReference type="SUPFAM" id="SSF47413">
    <property type="entry name" value="lambda repressor-like DNA-binding domains"/>
    <property type="match status" value="1"/>
</dbReference>
<dbReference type="PROSITE" id="PS50943">
    <property type="entry name" value="HTH_CROC1"/>
    <property type="match status" value="1"/>
</dbReference>
<keyword evidence="4" id="KW-1185">Reference proteome</keyword>
<evidence type="ECO:0000259" key="2">
    <source>
        <dbReference type="PROSITE" id="PS50943"/>
    </source>
</evidence>
<gene>
    <name evidence="3" type="ORF">E0F88_08860</name>
</gene>
<dbReference type="OrthoDB" id="2627663at2"/>
<dbReference type="RefSeq" id="WP_131957882.1">
    <property type="nucleotide sequence ID" value="NZ_SMFL01000003.1"/>
</dbReference>
<keyword evidence="1" id="KW-0238">DNA-binding</keyword>
<dbReference type="InterPro" id="IPR001387">
    <property type="entry name" value="Cro/C1-type_HTH"/>
</dbReference>
<reference evidence="3 4" key="1">
    <citation type="submission" date="2019-03" db="EMBL/GenBank/DDBJ databases">
        <title>Dyadobacter AR-3-6 sp. nov., isolated from arctic soil.</title>
        <authorList>
            <person name="Chaudhary D.K."/>
        </authorList>
    </citation>
    <scope>NUCLEOTIDE SEQUENCE [LARGE SCALE GENOMIC DNA]</scope>
    <source>
        <strain evidence="3 4">AR-3-6</strain>
    </source>
</reference>
<dbReference type="PANTHER" id="PTHR46558">
    <property type="entry name" value="TRACRIPTIONAL REGULATORY PROTEIN-RELATED-RELATED"/>
    <property type="match status" value="1"/>
</dbReference>
<evidence type="ECO:0000256" key="1">
    <source>
        <dbReference type="ARBA" id="ARBA00023125"/>
    </source>
</evidence>
<dbReference type="SMART" id="SM00530">
    <property type="entry name" value="HTH_XRE"/>
    <property type="match status" value="1"/>
</dbReference>
<dbReference type="AlphaFoldDB" id="A0A4V2Z4E4"/>
<evidence type="ECO:0000313" key="4">
    <source>
        <dbReference type="Proteomes" id="UP000294850"/>
    </source>
</evidence>
<dbReference type="PANTHER" id="PTHR46558:SF4">
    <property type="entry name" value="DNA-BIDING PHAGE PROTEIN"/>
    <property type="match status" value="1"/>
</dbReference>
<dbReference type="EMBL" id="SMFL01000003">
    <property type="protein sequence ID" value="TDE16348.1"/>
    <property type="molecule type" value="Genomic_DNA"/>
</dbReference>
<proteinExistence type="predicted"/>
<sequence>MTDRQKDVLYDILGRNVKRIRSKMKLTQEQLATLISLTRTSVVNIEQGKQHPPVHILLDLAKALEVGIHDLIPSEKEYKGDSRLEEFIPEGVSSEGIEKVALFYNDFKNEKGS</sequence>
<protein>
    <submittedName>
        <fullName evidence="3">XRE family transcriptional regulator</fullName>
    </submittedName>
</protein>
<dbReference type="Gene3D" id="1.10.260.40">
    <property type="entry name" value="lambda repressor-like DNA-binding domains"/>
    <property type="match status" value="1"/>
</dbReference>
<organism evidence="3 4">
    <name type="scientific">Dyadobacter psychrotolerans</name>
    <dbReference type="NCBI Taxonomy" id="2541721"/>
    <lineage>
        <taxon>Bacteria</taxon>
        <taxon>Pseudomonadati</taxon>
        <taxon>Bacteroidota</taxon>
        <taxon>Cytophagia</taxon>
        <taxon>Cytophagales</taxon>
        <taxon>Spirosomataceae</taxon>
        <taxon>Dyadobacter</taxon>
    </lineage>
</organism>
<accession>A0A4V2Z4E4</accession>
<comment type="caution">
    <text evidence="3">The sequence shown here is derived from an EMBL/GenBank/DDBJ whole genome shotgun (WGS) entry which is preliminary data.</text>
</comment>
<feature type="domain" description="HTH cro/C1-type" evidence="2">
    <location>
        <begin position="17"/>
        <end position="71"/>
    </location>
</feature>
<dbReference type="GO" id="GO:0003677">
    <property type="term" value="F:DNA binding"/>
    <property type="evidence" value="ECO:0007669"/>
    <property type="project" value="UniProtKB-KW"/>
</dbReference>